<evidence type="ECO:0000256" key="1">
    <source>
        <dbReference type="SAM" id="MobiDB-lite"/>
    </source>
</evidence>
<dbReference type="Proteomes" id="UP000472267">
    <property type="component" value="Chromosome 15"/>
</dbReference>
<feature type="region of interest" description="Disordered" evidence="1">
    <location>
        <begin position="220"/>
        <end position="239"/>
    </location>
</feature>
<dbReference type="GeneID" id="115401972"/>
<dbReference type="AlphaFoldDB" id="A0A672FCA3"/>
<name>A0A672FCA3_SALFA</name>
<organism evidence="2 3">
    <name type="scientific">Salarias fasciatus</name>
    <name type="common">Jewelled blenny</name>
    <name type="synonym">Blennius fasciatus</name>
    <dbReference type="NCBI Taxonomy" id="181472"/>
    <lineage>
        <taxon>Eukaryota</taxon>
        <taxon>Metazoa</taxon>
        <taxon>Chordata</taxon>
        <taxon>Craniata</taxon>
        <taxon>Vertebrata</taxon>
        <taxon>Euteleostomi</taxon>
        <taxon>Actinopterygii</taxon>
        <taxon>Neopterygii</taxon>
        <taxon>Teleostei</taxon>
        <taxon>Neoteleostei</taxon>
        <taxon>Acanthomorphata</taxon>
        <taxon>Ovalentaria</taxon>
        <taxon>Blenniimorphae</taxon>
        <taxon>Blenniiformes</taxon>
        <taxon>Blennioidei</taxon>
        <taxon>Blenniidae</taxon>
        <taxon>Salariinae</taxon>
        <taxon>Salarias</taxon>
    </lineage>
</organism>
<dbReference type="GO" id="GO:0000070">
    <property type="term" value="P:mitotic sister chromatid segregation"/>
    <property type="evidence" value="ECO:0007669"/>
    <property type="project" value="InterPro"/>
</dbReference>
<dbReference type="PANTHER" id="PTHR31749">
    <property type="entry name" value="KINETOCHORE-ASSOCIATED PROTEIN NSL1 HOMOLOG"/>
    <property type="match status" value="1"/>
</dbReference>
<dbReference type="CTD" id="25936"/>
<evidence type="ECO:0000313" key="3">
    <source>
        <dbReference type="Proteomes" id="UP000472267"/>
    </source>
</evidence>
<dbReference type="Pfam" id="PF08641">
    <property type="entry name" value="Mis14"/>
    <property type="match status" value="1"/>
</dbReference>
<dbReference type="InParanoid" id="A0A672FCA3"/>
<dbReference type="RefSeq" id="XP_029966237.1">
    <property type="nucleotide sequence ID" value="XM_030110377.1"/>
</dbReference>
<dbReference type="InterPro" id="IPR013950">
    <property type="entry name" value="Mis14/Nsl1"/>
</dbReference>
<dbReference type="GO" id="GO:0000444">
    <property type="term" value="C:MIS12/MIND type complex"/>
    <property type="evidence" value="ECO:0007669"/>
    <property type="project" value="TreeGrafter"/>
</dbReference>
<protein>
    <recommendedName>
        <fullName evidence="4">NSL1 component of MIS12 kinetochore complex</fullName>
    </recommendedName>
</protein>
<evidence type="ECO:0008006" key="4">
    <source>
        <dbReference type="Google" id="ProtNLM"/>
    </source>
</evidence>
<reference evidence="2" key="1">
    <citation type="submission" date="2019-06" db="EMBL/GenBank/DDBJ databases">
        <authorList>
            <consortium name="Wellcome Sanger Institute Data Sharing"/>
        </authorList>
    </citation>
    <scope>NUCLEOTIDE SEQUENCE [LARGE SCALE GENOMIC DNA]</scope>
</reference>
<dbReference type="PANTHER" id="PTHR31749:SF3">
    <property type="entry name" value="KINETOCHORE-ASSOCIATED PROTEIN NSL1 HOMOLOG"/>
    <property type="match status" value="1"/>
</dbReference>
<dbReference type="FunCoup" id="A0A672FCA3">
    <property type="interactions" value="1087"/>
</dbReference>
<accession>A0A672FCA3</accession>
<reference evidence="2" key="3">
    <citation type="submission" date="2025-09" db="UniProtKB">
        <authorList>
            <consortium name="Ensembl"/>
        </authorList>
    </citation>
    <scope>IDENTIFICATION</scope>
</reference>
<dbReference type="OMA" id="AWQETSD"/>
<dbReference type="Ensembl" id="ENSSFAT00005001996.1">
    <property type="protein sequence ID" value="ENSSFAP00005001890.1"/>
    <property type="gene ID" value="ENSSFAG00005001264.1"/>
</dbReference>
<dbReference type="OrthoDB" id="5973266at2759"/>
<keyword evidence="3" id="KW-1185">Reference proteome</keyword>
<evidence type="ECO:0000313" key="2">
    <source>
        <dbReference type="Ensembl" id="ENSSFAP00005001890.1"/>
    </source>
</evidence>
<reference evidence="2" key="2">
    <citation type="submission" date="2025-08" db="UniProtKB">
        <authorList>
            <consortium name="Ensembl"/>
        </authorList>
    </citation>
    <scope>IDENTIFICATION</scope>
</reference>
<sequence length="239" mass="26386">MDGESLTKEEFRVQVASKKQVTEQIDKYKEILKTALDGQPEVPEETKRQLVGELLANFEAAVQVNVLVNGLPWEEAPDAESEDEAVDLETLLDDAIVETTRRRRTFPKRILPHVVHALKAERKVMELYEQTVKPQEVIRDPDQESIMKELSAAAPAMVKQAIQVIKSIGTLQKQARGLCEVLSMRPSPASLEVHREVFGCGGPPAPAPAAQQPIRRAVKRAAAAEGYEPLRPGGEDGPE</sequence>
<proteinExistence type="predicted"/>
<gene>
    <name evidence="2" type="primary">nsl1</name>
</gene>